<sequence>MSIKEGETQAPTVIEEGGACIDRVPRTGAQPNSSEPRGAVGHRDMNGARAMAGGDLVNQDDEEGAQMGEVMPVKTTQEKGGRQRHAHIAMGASKLRAPGAFLADHGKSAEAEAQIREGETHQVDAKGHAPPWAPCTGALMKGVYDEVSWVTALTTGCRSCWTPLVLGKADLATSIDGETPLVLGEEIAEHD</sequence>
<gene>
    <name evidence="2" type="ORF">ILEXP_LOCUS6498</name>
</gene>
<dbReference type="EMBL" id="CAUOFW020000937">
    <property type="protein sequence ID" value="CAK9139131.1"/>
    <property type="molecule type" value="Genomic_DNA"/>
</dbReference>
<reference evidence="2 3" key="1">
    <citation type="submission" date="2024-02" db="EMBL/GenBank/DDBJ databases">
        <authorList>
            <person name="Vignale AGUSTIN F."/>
            <person name="Sosa J E."/>
            <person name="Modenutti C."/>
        </authorList>
    </citation>
    <scope>NUCLEOTIDE SEQUENCE [LARGE SCALE GENOMIC DNA]</scope>
</reference>
<keyword evidence="3" id="KW-1185">Reference proteome</keyword>
<evidence type="ECO:0000313" key="2">
    <source>
        <dbReference type="EMBL" id="CAK9139131.1"/>
    </source>
</evidence>
<organism evidence="2 3">
    <name type="scientific">Ilex paraguariensis</name>
    <name type="common">yerba mate</name>
    <dbReference type="NCBI Taxonomy" id="185542"/>
    <lineage>
        <taxon>Eukaryota</taxon>
        <taxon>Viridiplantae</taxon>
        <taxon>Streptophyta</taxon>
        <taxon>Embryophyta</taxon>
        <taxon>Tracheophyta</taxon>
        <taxon>Spermatophyta</taxon>
        <taxon>Magnoliopsida</taxon>
        <taxon>eudicotyledons</taxon>
        <taxon>Gunneridae</taxon>
        <taxon>Pentapetalae</taxon>
        <taxon>asterids</taxon>
        <taxon>campanulids</taxon>
        <taxon>Aquifoliales</taxon>
        <taxon>Aquifoliaceae</taxon>
        <taxon>Ilex</taxon>
    </lineage>
</organism>
<protein>
    <submittedName>
        <fullName evidence="2">Uncharacterized protein</fullName>
    </submittedName>
</protein>
<comment type="caution">
    <text evidence="2">The sequence shown here is derived from an EMBL/GenBank/DDBJ whole genome shotgun (WGS) entry which is preliminary data.</text>
</comment>
<dbReference type="Proteomes" id="UP001642360">
    <property type="component" value="Unassembled WGS sequence"/>
</dbReference>
<feature type="region of interest" description="Disordered" evidence="1">
    <location>
        <begin position="1"/>
        <end position="46"/>
    </location>
</feature>
<proteinExistence type="predicted"/>
<dbReference type="AlphaFoldDB" id="A0ABC8R297"/>
<evidence type="ECO:0000313" key="3">
    <source>
        <dbReference type="Proteomes" id="UP001642360"/>
    </source>
</evidence>
<accession>A0ABC8R297</accession>
<name>A0ABC8R297_9AQUA</name>
<evidence type="ECO:0000256" key="1">
    <source>
        <dbReference type="SAM" id="MobiDB-lite"/>
    </source>
</evidence>